<feature type="transmembrane region" description="Helical" evidence="6">
    <location>
        <begin position="44"/>
        <end position="61"/>
    </location>
</feature>
<dbReference type="Proteomes" id="UP000230731">
    <property type="component" value="Unassembled WGS sequence"/>
</dbReference>
<organism evidence="8 9">
    <name type="scientific">Candidatus Andersenbacteria bacterium CG10_big_fil_rev_8_21_14_0_10_54_11</name>
    <dbReference type="NCBI Taxonomy" id="1974485"/>
    <lineage>
        <taxon>Bacteria</taxon>
        <taxon>Candidatus Anderseniibacteriota</taxon>
    </lineage>
</organism>
<dbReference type="AlphaFoldDB" id="A0A2M6X0M1"/>
<evidence type="ECO:0000313" key="9">
    <source>
        <dbReference type="Proteomes" id="UP000230731"/>
    </source>
</evidence>
<feature type="transmembrane region" description="Helical" evidence="6">
    <location>
        <begin position="312"/>
        <end position="331"/>
    </location>
</feature>
<dbReference type="EMBL" id="PEZP01000002">
    <property type="protein sequence ID" value="PIT98544.1"/>
    <property type="molecule type" value="Genomic_DNA"/>
</dbReference>
<dbReference type="NCBIfam" id="TIGR00360">
    <property type="entry name" value="ComEC_N-term"/>
    <property type="match status" value="1"/>
</dbReference>
<accession>A0A2M6X0M1</accession>
<evidence type="ECO:0000256" key="6">
    <source>
        <dbReference type="SAM" id="Phobius"/>
    </source>
</evidence>
<feature type="transmembrane region" description="Helical" evidence="6">
    <location>
        <begin position="248"/>
        <end position="275"/>
    </location>
</feature>
<feature type="transmembrane region" description="Helical" evidence="6">
    <location>
        <begin position="443"/>
        <end position="463"/>
    </location>
</feature>
<reference evidence="9" key="1">
    <citation type="submission" date="2017-09" db="EMBL/GenBank/DDBJ databases">
        <title>Depth-based differentiation of microbial function through sediment-hosted aquifers and enrichment of novel symbionts in the deep terrestrial subsurface.</title>
        <authorList>
            <person name="Probst A.J."/>
            <person name="Ladd B."/>
            <person name="Jarett J.K."/>
            <person name="Geller-Mcgrath D.E."/>
            <person name="Sieber C.M.K."/>
            <person name="Emerson J.B."/>
            <person name="Anantharaman K."/>
            <person name="Thomas B.C."/>
            <person name="Malmstrom R."/>
            <person name="Stieglmeier M."/>
            <person name="Klingl A."/>
            <person name="Woyke T."/>
            <person name="Ryan C.M."/>
            <person name="Banfield J.F."/>
        </authorList>
    </citation>
    <scope>NUCLEOTIDE SEQUENCE [LARGE SCALE GENOMIC DNA]</scope>
</reference>
<dbReference type="Pfam" id="PF03772">
    <property type="entry name" value="Competence"/>
    <property type="match status" value="1"/>
</dbReference>
<dbReference type="InterPro" id="IPR052159">
    <property type="entry name" value="Competence_DNA_uptake"/>
</dbReference>
<evidence type="ECO:0000256" key="3">
    <source>
        <dbReference type="ARBA" id="ARBA00022692"/>
    </source>
</evidence>
<evidence type="ECO:0000259" key="7">
    <source>
        <dbReference type="Pfam" id="PF03772"/>
    </source>
</evidence>
<protein>
    <recommendedName>
        <fullName evidence="7">ComEC/Rec2-related protein domain-containing protein</fullName>
    </recommendedName>
</protein>
<evidence type="ECO:0000313" key="8">
    <source>
        <dbReference type="EMBL" id="PIT98544.1"/>
    </source>
</evidence>
<dbReference type="PANTHER" id="PTHR30619:SF1">
    <property type="entry name" value="RECOMBINATION PROTEIN 2"/>
    <property type="match status" value="1"/>
</dbReference>
<evidence type="ECO:0000256" key="5">
    <source>
        <dbReference type="ARBA" id="ARBA00023136"/>
    </source>
</evidence>
<proteinExistence type="predicted"/>
<keyword evidence="4 6" id="KW-1133">Transmembrane helix</keyword>
<keyword evidence="2" id="KW-1003">Cell membrane</keyword>
<evidence type="ECO:0000256" key="1">
    <source>
        <dbReference type="ARBA" id="ARBA00004651"/>
    </source>
</evidence>
<keyword evidence="5 6" id="KW-0472">Membrane</keyword>
<evidence type="ECO:0000256" key="4">
    <source>
        <dbReference type="ARBA" id="ARBA00022989"/>
    </source>
</evidence>
<name>A0A2M6X0M1_9BACT</name>
<dbReference type="PANTHER" id="PTHR30619">
    <property type="entry name" value="DNA INTERNALIZATION/COMPETENCE PROTEIN COMEC/REC2"/>
    <property type="match status" value="1"/>
</dbReference>
<feature type="transmembrane region" description="Helical" evidence="6">
    <location>
        <begin position="218"/>
        <end position="242"/>
    </location>
</feature>
<feature type="transmembrane region" description="Helical" evidence="6">
    <location>
        <begin position="408"/>
        <end position="431"/>
    </location>
</feature>
<comment type="caution">
    <text evidence="8">The sequence shown here is derived from an EMBL/GenBank/DDBJ whole genome shotgun (WGS) entry which is preliminary data.</text>
</comment>
<dbReference type="InterPro" id="IPR004477">
    <property type="entry name" value="ComEC_N"/>
</dbReference>
<evidence type="ECO:0000256" key="2">
    <source>
        <dbReference type="ARBA" id="ARBA00022475"/>
    </source>
</evidence>
<keyword evidence="3 6" id="KW-0812">Transmembrane</keyword>
<feature type="transmembrane region" description="Helical" evidence="6">
    <location>
        <begin position="287"/>
        <end position="306"/>
    </location>
</feature>
<sequence>MRTFFVVFCVAWMGGIAAGTAGWPVGAMTAAVVAAATLAHQAGLTRPGMTAAAILAVLGCVHGRGIPLETCIPGEGWSGTVVERPRVREDWQQAVVDDGDGCRGLLTTDRWLQLPVGSTVRLSGGERQTLTDAAAFSAGYANYLARQNIQFIWRWPNVRTEVGRRDRLHLLYAGAQRRISSVFYEPDAGIVRALLLADRSALSDSLTDQFRRVGVSHVLAISGLHVSVLMGIFYGAVLLLPLSVWPRLLFVGALLWGYVLFIGAPVSAVRASIFWTLAGLALASRQLVSLPSVFMAAAAAMLTMRPDLAADAGWQLSFAAVAGIFLLLFLLRPRLHALGEKGGLRPLLLGLSAVSAGAVLTTWPLSLYHFGSISFVGLPANMIIVPVSSLTLVLAAVVLLLSGVWQPAGLAVSFVVHLLVTVMDRVTAWLSRMPYASLDEVSLPVWMLVLYYVALFAASVFWLRRQERSWREVWVS</sequence>
<feature type="transmembrane region" description="Helical" evidence="6">
    <location>
        <begin position="383"/>
        <end position="401"/>
    </location>
</feature>
<comment type="subcellular location">
    <subcellularLocation>
        <location evidence="1">Cell membrane</location>
        <topology evidence="1">Multi-pass membrane protein</topology>
    </subcellularLocation>
</comment>
<feature type="transmembrane region" description="Helical" evidence="6">
    <location>
        <begin position="343"/>
        <end position="363"/>
    </location>
</feature>
<gene>
    <name evidence="8" type="ORF">COT71_00205</name>
</gene>
<dbReference type="GO" id="GO:0005886">
    <property type="term" value="C:plasma membrane"/>
    <property type="evidence" value="ECO:0007669"/>
    <property type="project" value="UniProtKB-SubCell"/>
</dbReference>
<feature type="domain" description="ComEC/Rec2-related protein" evidence="7">
    <location>
        <begin position="194"/>
        <end position="464"/>
    </location>
</feature>